<organism evidence="2 3">
    <name type="scientific">Siculibacillus lacustris</name>
    <dbReference type="NCBI Taxonomy" id="1549641"/>
    <lineage>
        <taxon>Bacteria</taxon>
        <taxon>Pseudomonadati</taxon>
        <taxon>Pseudomonadota</taxon>
        <taxon>Alphaproteobacteria</taxon>
        <taxon>Hyphomicrobiales</taxon>
        <taxon>Ancalomicrobiaceae</taxon>
        <taxon>Siculibacillus</taxon>
    </lineage>
</organism>
<accession>A0A4Q9VEB5</accession>
<comment type="caution">
    <text evidence="2">The sequence shown here is derived from an EMBL/GenBank/DDBJ whole genome shotgun (WGS) entry which is preliminary data.</text>
</comment>
<evidence type="ECO:0000256" key="1">
    <source>
        <dbReference type="SAM" id="SignalP"/>
    </source>
</evidence>
<dbReference type="EMBL" id="SJFN01000048">
    <property type="protein sequence ID" value="TBW33003.1"/>
    <property type="molecule type" value="Genomic_DNA"/>
</dbReference>
<sequence length="144" mass="15575">MAVKTAVMILAALALAGCQTTSGVTVSNDGSEITIQGTLVAMSGAELRIEFGAALDTDCTPTTPPPVFRLVKAPEHGTFATRSVEEFPNFSKDSPRSACNLKRVPGELVTYRSEPGWTGRDTLIYEIFLRSGRRIEKRATIDVR</sequence>
<feature type="chain" id="PRO_5020537754" description="Lipoprotein" evidence="1">
    <location>
        <begin position="17"/>
        <end position="144"/>
    </location>
</feature>
<name>A0A4Q9VEB5_9HYPH</name>
<keyword evidence="1" id="KW-0732">Signal</keyword>
<proteinExistence type="predicted"/>
<feature type="signal peptide" evidence="1">
    <location>
        <begin position="1"/>
        <end position="16"/>
    </location>
</feature>
<gene>
    <name evidence="2" type="ORF">EYW49_20990</name>
</gene>
<dbReference type="PROSITE" id="PS51257">
    <property type="entry name" value="PROKAR_LIPOPROTEIN"/>
    <property type="match status" value="1"/>
</dbReference>
<dbReference type="OrthoDB" id="7569565at2"/>
<keyword evidence="3" id="KW-1185">Reference proteome</keyword>
<reference evidence="2 3" key="1">
    <citation type="submission" date="2019-02" db="EMBL/GenBank/DDBJ databases">
        <title>Siculibacillus lacustris gen. nov., sp. nov., a new rosette-forming bacterium isolated from a freshwater crater lake (Lake St. Ana, Romania).</title>
        <authorList>
            <person name="Felfoldi T."/>
            <person name="Marton Z."/>
            <person name="Szabo A."/>
            <person name="Mentes A."/>
            <person name="Boka K."/>
            <person name="Marialigeti K."/>
            <person name="Mathe I."/>
            <person name="Koncz M."/>
            <person name="Schumann P."/>
            <person name="Toth E."/>
        </authorList>
    </citation>
    <scope>NUCLEOTIDE SEQUENCE [LARGE SCALE GENOMIC DNA]</scope>
    <source>
        <strain evidence="2 3">SA-279</strain>
    </source>
</reference>
<protein>
    <recommendedName>
        <fullName evidence="4">Lipoprotein</fullName>
    </recommendedName>
</protein>
<evidence type="ECO:0000313" key="3">
    <source>
        <dbReference type="Proteomes" id="UP000292781"/>
    </source>
</evidence>
<evidence type="ECO:0000313" key="2">
    <source>
        <dbReference type="EMBL" id="TBW33003.1"/>
    </source>
</evidence>
<dbReference type="AlphaFoldDB" id="A0A4Q9VEB5"/>
<dbReference type="Proteomes" id="UP000292781">
    <property type="component" value="Unassembled WGS sequence"/>
</dbReference>
<dbReference type="RefSeq" id="WP_131311590.1">
    <property type="nucleotide sequence ID" value="NZ_SJFN01000048.1"/>
</dbReference>
<evidence type="ECO:0008006" key="4">
    <source>
        <dbReference type="Google" id="ProtNLM"/>
    </source>
</evidence>